<dbReference type="GO" id="GO:0005304">
    <property type="term" value="F:L-valine transmembrane transporter activity"/>
    <property type="evidence" value="ECO:0007669"/>
    <property type="project" value="TreeGrafter"/>
</dbReference>
<name>A0A9D1RC43_9FIRM</name>
<comment type="subcellular location">
    <subcellularLocation>
        <location evidence="1 9">Cell membrane</location>
        <topology evidence="1 9">Multi-pass membrane protein</topology>
    </subcellularLocation>
</comment>
<dbReference type="PANTHER" id="PTHR30588">
    <property type="entry name" value="BRANCHED-CHAIN AMINO ACID TRANSPORT SYSTEM 2 CARRIER PROTEIN"/>
    <property type="match status" value="1"/>
</dbReference>
<reference evidence="10" key="2">
    <citation type="submission" date="2021-04" db="EMBL/GenBank/DDBJ databases">
        <authorList>
            <person name="Gilroy R."/>
        </authorList>
    </citation>
    <scope>NUCLEOTIDE SEQUENCE</scope>
    <source>
        <strain evidence="10">ChiSxjej1B13-11762</strain>
    </source>
</reference>
<evidence type="ECO:0000256" key="1">
    <source>
        <dbReference type="ARBA" id="ARBA00004651"/>
    </source>
</evidence>
<dbReference type="EMBL" id="DXGF01000108">
    <property type="protein sequence ID" value="HIW83831.1"/>
    <property type="molecule type" value="Genomic_DNA"/>
</dbReference>
<comment type="function">
    <text evidence="9">Component of the transport system for branched-chain amino acids.</text>
</comment>
<keyword evidence="5 9" id="KW-0812">Transmembrane</keyword>
<keyword evidence="6 9" id="KW-0029">Amino-acid transport</keyword>
<evidence type="ECO:0000256" key="5">
    <source>
        <dbReference type="ARBA" id="ARBA00022692"/>
    </source>
</evidence>
<comment type="similarity">
    <text evidence="2 9">Belongs to the branched chain amino acid transporter family.</text>
</comment>
<evidence type="ECO:0000256" key="8">
    <source>
        <dbReference type="ARBA" id="ARBA00023136"/>
    </source>
</evidence>
<keyword evidence="7 9" id="KW-1133">Transmembrane helix</keyword>
<dbReference type="GO" id="GO:0005886">
    <property type="term" value="C:plasma membrane"/>
    <property type="evidence" value="ECO:0007669"/>
    <property type="project" value="UniProtKB-SubCell"/>
</dbReference>
<protein>
    <recommendedName>
        <fullName evidence="9">Branched-chain amino acid transport system carrier protein</fullName>
    </recommendedName>
</protein>
<dbReference type="AlphaFoldDB" id="A0A9D1RC43"/>
<gene>
    <name evidence="10" type="ORF">H9873_05870</name>
</gene>
<feature type="transmembrane region" description="Helical" evidence="9">
    <location>
        <begin position="82"/>
        <end position="100"/>
    </location>
</feature>
<dbReference type="GO" id="GO:0015818">
    <property type="term" value="P:isoleucine transport"/>
    <property type="evidence" value="ECO:0007669"/>
    <property type="project" value="TreeGrafter"/>
</dbReference>
<evidence type="ECO:0000256" key="3">
    <source>
        <dbReference type="ARBA" id="ARBA00022448"/>
    </source>
</evidence>
<evidence type="ECO:0000256" key="4">
    <source>
        <dbReference type="ARBA" id="ARBA00022475"/>
    </source>
</evidence>
<organism evidence="10 11">
    <name type="scientific">Candidatus Dorea gallistercoris</name>
    <dbReference type="NCBI Taxonomy" id="2838542"/>
    <lineage>
        <taxon>Bacteria</taxon>
        <taxon>Bacillati</taxon>
        <taxon>Bacillota</taxon>
        <taxon>Clostridia</taxon>
        <taxon>Lachnospirales</taxon>
        <taxon>Lachnospiraceae</taxon>
        <taxon>Dorea</taxon>
    </lineage>
</organism>
<evidence type="ECO:0000256" key="2">
    <source>
        <dbReference type="ARBA" id="ARBA00008540"/>
    </source>
</evidence>
<dbReference type="GO" id="GO:0015190">
    <property type="term" value="F:L-leucine transmembrane transporter activity"/>
    <property type="evidence" value="ECO:0007669"/>
    <property type="project" value="TreeGrafter"/>
</dbReference>
<comment type="caution">
    <text evidence="9">Lacks conserved residue(s) required for the propagation of feature annotation.</text>
</comment>
<evidence type="ECO:0000313" key="10">
    <source>
        <dbReference type="EMBL" id="HIW83831.1"/>
    </source>
</evidence>
<reference evidence="10" key="1">
    <citation type="journal article" date="2021" name="PeerJ">
        <title>Extensive microbial diversity within the chicken gut microbiome revealed by metagenomics and culture.</title>
        <authorList>
            <person name="Gilroy R."/>
            <person name="Ravi A."/>
            <person name="Getino M."/>
            <person name="Pursley I."/>
            <person name="Horton D.L."/>
            <person name="Alikhan N.F."/>
            <person name="Baker D."/>
            <person name="Gharbi K."/>
            <person name="Hall N."/>
            <person name="Watson M."/>
            <person name="Adriaenssens E.M."/>
            <person name="Foster-Nyarko E."/>
            <person name="Jarju S."/>
            <person name="Secka A."/>
            <person name="Antonio M."/>
            <person name="Oren A."/>
            <person name="Chaudhuri R.R."/>
            <person name="La Ragione R."/>
            <person name="Hildebrand F."/>
            <person name="Pallen M.J."/>
        </authorList>
    </citation>
    <scope>NUCLEOTIDE SEQUENCE</scope>
    <source>
        <strain evidence="10">ChiSxjej1B13-11762</strain>
    </source>
</reference>
<keyword evidence="4" id="KW-1003">Cell membrane</keyword>
<dbReference type="Pfam" id="PF05525">
    <property type="entry name" value="Branch_AA_trans"/>
    <property type="match status" value="1"/>
</dbReference>
<dbReference type="PANTHER" id="PTHR30588:SF0">
    <property type="entry name" value="BRANCHED-CHAIN AMINO ACID PERMEASE BRNQ"/>
    <property type="match status" value="1"/>
</dbReference>
<dbReference type="GO" id="GO:0015188">
    <property type="term" value="F:L-isoleucine transmembrane transporter activity"/>
    <property type="evidence" value="ECO:0007669"/>
    <property type="project" value="TreeGrafter"/>
</dbReference>
<keyword evidence="3 9" id="KW-0813">Transport</keyword>
<evidence type="ECO:0000256" key="7">
    <source>
        <dbReference type="ARBA" id="ARBA00022989"/>
    </source>
</evidence>
<accession>A0A9D1RC43</accession>
<evidence type="ECO:0000256" key="9">
    <source>
        <dbReference type="RuleBase" id="RU362122"/>
    </source>
</evidence>
<feature type="transmembrane region" description="Helical" evidence="9">
    <location>
        <begin position="12"/>
        <end position="29"/>
    </location>
</feature>
<evidence type="ECO:0000313" key="11">
    <source>
        <dbReference type="Proteomes" id="UP000824263"/>
    </source>
</evidence>
<comment type="caution">
    <text evidence="10">The sequence shown here is derived from an EMBL/GenBank/DDBJ whole genome shotgun (WGS) entry which is preliminary data.</text>
</comment>
<dbReference type="GO" id="GO:0015820">
    <property type="term" value="P:L-leucine transport"/>
    <property type="evidence" value="ECO:0007669"/>
    <property type="project" value="TreeGrafter"/>
</dbReference>
<proteinExistence type="inferred from homology"/>
<feature type="transmembrane region" description="Helical" evidence="9">
    <location>
        <begin position="41"/>
        <end position="61"/>
    </location>
</feature>
<keyword evidence="8 9" id="KW-0472">Membrane</keyword>
<dbReference type="InterPro" id="IPR004685">
    <property type="entry name" value="Brnchd-chn_aa_trnsp_Livcs"/>
</dbReference>
<evidence type="ECO:0000256" key="6">
    <source>
        <dbReference type="ARBA" id="ARBA00022970"/>
    </source>
</evidence>
<feature type="non-terminal residue" evidence="10">
    <location>
        <position position="102"/>
    </location>
</feature>
<sequence length="102" mass="10821">MEKRLSVRQIMVVASMLFGLLFGAGNLIFPVSMGQLAGAHMWQAVAGFVVTGVGVPILGVAALGISQENSVLELSGRVGRRYGIFFTCALHLTVGPFFAIPR</sequence>
<dbReference type="Proteomes" id="UP000824263">
    <property type="component" value="Unassembled WGS sequence"/>
</dbReference>